<dbReference type="Proteomes" id="UP001315686">
    <property type="component" value="Unassembled WGS sequence"/>
</dbReference>
<gene>
    <name evidence="2" type="ORF">IV417_14650</name>
</gene>
<dbReference type="PIRSF" id="PIRSF011444">
    <property type="entry name" value="DUF1287"/>
    <property type="match status" value="1"/>
</dbReference>
<keyword evidence="3" id="KW-1185">Reference proteome</keyword>
<dbReference type="InterPro" id="IPR009706">
    <property type="entry name" value="DUF1287"/>
</dbReference>
<dbReference type="Pfam" id="PF06940">
    <property type="entry name" value="DUF1287"/>
    <property type="match status" value="1"/>
</dbReference>
<comment type="caution">
    <text evidence="2">The sequence shown here is derived from an EMBL/GenBank/DDBJ whole genome shotgun (WGS) entry which is preliminary data.</text>
</comment>
<evidence type="ECO:0000313" key="2">
    <source>
        <dbReference type="EMBL" id="MBT0958627.1"/>
    </source>
</evidence>
<reference evidence="2 3" key="1">
    <citation type="journal article" date="2021" name="Arch. Microbiol.">
        <title>Harenicola maris gen. nov., sp. nov. isolated from the Sea of Japan shallow sediments.</title>
        <authorList>
            <person name="Romanenko L.A."/>
            <person name="Kurilenko V.V."/>
            <person name="Chernysheva N.Y."/>
            <person name="Tekutyeva L.A."/>
            <person name="Velansky P.V."/>
            <person name="Svetashev V.I."/>
            <person name="Isaeva M.P."/>
        </authorList>
    </citation>
    <scope>NUCLEOTIDE SEQUENCE [LARGE SCALE GENOMIC DNA]</scope>
    <source>
        <strain evidence="2 3">KMM 3653</strain>
    </source>
</reference>
<feature type="chain" id="PRO_5042989046" evidence="1">
    <location>
        <begin position="19"/>
        <end position="202"/>
    </location>
</feature>
<dbReference type="RefSeq" id="WP_327794851.1">
    <property type="nucleotide sequence ID" value="NZ_JADQAZ010000003.1"/>
</dbReference>
<accession>A0AAP2CQE8</accession>
<protein>
    <submittedName>
        <fullName evidence="2">DUF1287 domain-containing protein</fullName>
    </submittedName>
</protein>
<proteinExistence type="predicted"/>
<dbReference type="AlphaFoldDB" id="A0AAP2CQE8"/>
<feature type="signal peptide" evidence="1">
    <location>
        <begin position="1"/>
        <end position="18"/>
    </location>
</feature>
<evidence type="ECO:0000313" key="3">
    <source>
        <dbReference type="Proteomes" id="UP001315686"/>
    </source>
</evidence>
<evidence type="ECO:0000256" key="1">
    <source>
        <dbReference type="SAM" id="SignalP"/>
    </source>
</evidence>
<keyword evidence="1" id="KW-0732">Signal</keyword>
<organism evidence="2 3">
    <name type="scientific">Harenicola maris</name>
    <dbReference type="NCBI Taxonomy" id="2841044"/>
    <lineage>
        <taxon>Bacteria</taxon>
        <taxon>Pseudomonadati</taxon>
        <taxon>Pseudomonadota</taxon>
        <taxon>Alphaproteobacteria</taxon>
        <taxon>Rhodobacterales</taxon>
        <taxon>Paracoccaceae</taxon>
        <taxon>Harenicola</taxon>
    </lineage>
</organism>
<sequence>MVGRFILAALLLPSPALAGGEALAAAAREQVGVTLIYDGSYQGLAFPGGDIARLRGVCSDVVVRALRDAWQVDLQLAVNRDMKAAFAKYPKIWGLKTTDRNIDHRRVPNLEVFFRRIGAEMALSSDPAAFAPGDIVSWRLEGSNLPHIGIVAEGRSRDGARPLVTHNIGWGTQTEDMLFDHRMIQHVRITPEALARLEELGR</sequence>
<dbReference type="EMBL" id="JADQAZ010000003">
    <property type="protein sequence ID" value="MBT0958627.1"/>
    <property type="molecule type" value="Genomic_DNA"/>
</dbReference>
<name>A0AAP2CQE8_9RHOB</name>